<dbReference type="RefSeq" id="WP_406694550.1">
    <property type="nucleotide sequence ID" value="NZ_CP155447.1"/>
</dbReference>
<dbReference type="PANTHER" id="PTHR36455:SF1">
    <property type="entry name" value="BLR8292 PROTEIN"/>
    <property type="match status" value="1"/>
</dbReference>
<evidence type="ECO:0000313" key="5">
    <source>
        <dbReference type="EMBL" id="XBH07293.1"/>
    </source>
</evidence>
<dbReference type="EMBL" id="CP155447">
    <property type="protein sequence ID" value="XBH04891.1"/>
    <property type="molecule type" value="Genomic_DNA"/>
</dbReference>
<dbReference type="EMBL" id="CP155447">
    <property type="protein sequence ID" value="XBH03779.1"/>
    <property type="molecule type" value="Genomic_DNA"/>
</dbReference>
<dbReference type="Pfam" id="PF05717">
    <property type="entry name" value="TnpB_IS66"/>
    <property type="match status" value="1"/>
</dbReference>
<reference evidence="5" key="1">
    <citation type="submission" date="2024-05" db="EMBL/GenBank/DDBJ databases">
        <title>Planctomycetes of the genus Singulisphaera possess chitinolytic capabilities.</title>
        <authorList>
            <person name="Ivanova A."/>
        </authorList>
    </citation>
    <scope>NUCLEOTIDE SEQUENCE</scope>
    <source>
        <strain evidence="5">Ch08T</strain>
    </source>
</reference>
<dbReference type="InterPro" id="IPR008878">
    <property type="entry name" value="Transposase_IS66_Orf2"/>
</dbReference>
<gene>
    <name evidence="5" type="primary">tnpB</name>
    <name evidence="3" type="ORF">V5E97_02415</name>
    <name evidence="4" type="ORF">V5E97_09870</name>
    <name evidence="5" type="ORF">V5E97_14985</name>
    <name evidence="1" type="ORF">V5E97_26120</name>
    <name evidence="2" type="ORF">V5E97_36580</name>
</gene>
<dbReference type="PANTHER" id="PTHR36455">
    <property type="match status" value="1"/>
</dbReference>
<name>A0AAU7CQG7_9BACT</name>
<evidence type="ECO:0000313" key="2">
    <source>
        <dbReference type="EMBL" id="XBH03779.1"/>
    </source>
</evidence>
<protein>
    <submittedName>
        <fullName evidence="5">IS66 family insertion sequence element accessory protein TnpB</fullName>
    </submittedName>
</protein>
<sequence>MVSLSPTVRIWLAAQPVDLRKSFDSLAALVRDGLQGDPLSGDIFVFRNRAADRIKLLIWEEDGYAIWYKRLEAGTFRFPPSPEAQPRVEVRAADLVMLLEGIDLSSVKRGKRYHRPVPRATV</sequence>
<dbReference type="EMBL" id="CP155447">
    <property type="protein sequence ID" value="XBH06322.1"/>
    <property type="molecule type" value="Genomic_DNA"/>
</dbReference>
<organism evidence="5">
    <name type="scientific">Singulisphaera sp. Ch08</name>
    <dbReference type="NCBI Taxonomy" id="3120278"/>
    <lineage>
        <taxon>Bacteria</taxon>
        <taxon>Pseudomonadati</taxon>
        <taxon>Planctomycetota</taxon>
        <taxon>Planctomycetia</taxon>
        <taxon>Isosphaerales</taxon>
        <taxon>Isosphaeraceae</taxon>
        <taxon>Singulisphaera</taxon>
    </lineage>
</organism>
<evidence type="ECO:0000313" key="1">
    <source>
        <dbReference type="EMBL" id="XBH01805.1"/>
    </source>
</evidence>
<accession>A0AAU7CQG7</accession>
<evidence type="ECO:0000313" key="3">
    <source>
        <dbReference type="EMBL" id="XBH04891.1"/>
    </source>
</evidence>
<dbReference type="EMBL" id="CP155447">
    <property type="protein sequence ID" value="XBH01805.1"/>
    <property type="molecule type" value="Genomic_DNA"/>
</dbReference>
<dbReference type="EMBL" id="CP155447">
    <property type="protein sequence ID" value="XBH07293.1"/>
    <property type="molecule type" value="Genomic_DNA"/>
</dbReference>
<proteinExistence type="predicted"/>
<dbReference type="AlphaFoldDB" id="A0AAU7CQG7"/>
<evidence type="ECO:0000313" key="4">
    <source>
        <dbReference type="EMBL" id="XBH06322.1"/>
    </source>
</evidence>
<dbReference type="NCBIfam" id="NF033819">
    <property type="entry name" value="IS66_TnpB"/>
    <property type="match status" value="1"/>
</dbReference>